<sequence length="74" mass="8470">MKGLTPFSPSLLPKFLFSSCRRFHKLHHQIEDSFATLQTKSICPSYPTCYIVNAYTEPSTLVIRKSHLCVVLIQ</sequence>
<reference evidence="2" key="1">
    <citation type="journal article" date="2022" name="Mol. Ecol. Resour.">
        <title>The genomes of chicory, endive, great burdock and yacon provide insights into Asteraceae palaeo-polyploidization history and plant inulin production.</title>
        <authorList>
            <person name="Fan W."/>
            <person name="Wang S."/>
            <person name="Wang H."/>
            <person name="Wang A."/>
            <person name="Jiang F."/>
            <person name="Liu H."/>
            <person name="Zhao H."/>
            <person name="Xu D."/>
            <person name="Zhang Y."/>
        </authorList>
    </citation>
    <scope>NUCLEOTIDE SEQUENCE [LARGE SCALE GENOMIC DNA]</scope>
    <source>
        <strain evidence="2">cv. Yunnan</strain>
    </source>
</reference>
<protein>
    <submittedName>
        <fullName evidence="1">Uncharacterized protein</fullName>
    </submittedName>
</protein>
<name>A0ACB9JX04_9ASTR</name>
<evidence type="ECO:0000313" key="2">
    <source>
        <dbReference type="Proteomes" id="UP001056120"/>
    </source>
</evidence>
<dbReference type="EMBL" id="CM042019">
    <property type="protein sequence ID" value="KAI3824581.1"/>
    <property type="molecule type" value="Genomic_DNA"/>
</dbReference>
<comment type="caution">
    <text evidence="1">The sequence shown here is derived from an EMBL/GenBank/DDBJ whole genome shotgun (WGS) entry which is preliminary data.</text>
</comment>
<organism evidence="1 2">
    <name type="scientific">Smallanthus sonchifolius</name>
    <dbReference type="NCBI Taxonomy" id="185202"/>
    <lineage>
        <taxon>Eukaryota</taxon>
        <taxon>Viridiplantae</taxon>
        <taxon>Streptophyta</taxon>
        <taxon>Embryophyta</taxon>
        <taxon>Tracheophyta</taxon>
        <taxon>Spermatophyta</taxon>
        <taxon>Magnoliopsida</taxon>
        <taxon>eudicotyledons</taxon>
        <taxon>Gunneridae</taxon>
        <taxon>Pentapetalae</taxon>
        <taxon>asterids</taxon>
        <taxon>campanulids</taxon>
        <taxon>Asterales</taxon>
        <taxon>Asteraceae</taxon>
        <taxon>Asteroideae</taxon>
        <taxon>Heliantheae alliance</taxon>
        <taxon>Millerieae</taxon>
        <taxon>Smallanthus</taxon>
    </lineage>
</organism>
<proteinExistence type="predicted"/>
<keyword evidence="2" id="KW-1185">Reference proteome</keyword>
<evidence type="ECO:0000313" key="1">
    <source>
        <dbReference type="EMBL" id="KAI3824581.1"/>
    </source>
</evidence>
<gene>
    <name evidence="1" type="ORF">L1987_06044</name>
</gene>
<dbReference type="Proteomes" id="UP001056120">
    <property type="component" value="Linkage Group LG02"/>
</dbReference>
<accession>A0ACB9JX04</accession>
<reference evidence="1 2" key="2">
    <citation type="journal article" date="2022" name="Mol. Ecol. Resour.">
        <title>The genomes of chicory, endive, great burdock and yacon provide insights into Asteraceae paleo-polyploidization history and plant inulin production.</title>
        <authorList>
            <person name="Fan W."/>
            <person name="Wang S."/>
            <person name="Wang H."/>
            <person name="Wang A."/>
            <person name="Jiang F."/>
            <person name="Liu H."/>
            <person name="Zhao H."/>
            <person name="Xu D."/>
            <person name="Zhang Y."/>
        </authorList>
    </citation>
    <scope>NUCLEOTIDE SEQUENCE [LARGE SCALE GENOMIC DNA]</scope>
    <source>
        <strain evidence="2">cv. Yunnan</strain>
        <tissue evidence="1">Leaves</tissue>
    </source>
</reference>